<name>A0A1M7ZRL0_9HYPH</name>
<sequence>MTSTTLDASWNRPEEPAAPAGRLPRFLRSARRAFGALAMVGAVALAGAQHAKAADDTIKVGVLHSLSGTMAISETTLKDTVLMLIDEQNKKGGLLGKKLEAVVVDPASNWPLFAEKARELLTKDKVAAVFGCWTSVSRKSVLPVFEELNGILFYPVQYEGEESSKNIFYTGAAPNQQAIPAVDYLMENEGVQRWVLEGTDYVYPRTTNKILEAYLKSKGVKAEDISINYTPFGFSDWQTRVAEIKKFGSEGKKTAVVSTINGDANVPFYKELANQGIKATDIPVVAFSVGEEELAGIDTKPLVGHLAAWNYFESVDTPENAEFIKKWKEFIKNDKRVTNDPMEATYIGFNMWVKAVEKAGTTDPSKVIPDMIGVSVPNLSGGYSAMMPNHHITKPVLIGEIQDNGQFEIVSETPGLIVAQEWSPYLEGSRDLIADWRSPMSCGNFNVKTGKCGGAGAAN</sequence>
<accession>A0A1M7ZRL0</accession>
<evidence type="ECO:0000313" key="2">
    <source>
        <dbReference type="EMBL" id="SHO67544.1"/>
    </source>
</evidence>
<dbReference type="SUPFAM" id="SSF53822">
    <property type="entry name" value="Periplasmic binding protein-like I"/>
    <property type="match status" value="1"/>
</dbReference>
<dbReference type="PANTHER" id="PTHR47628:SF1">
    <property type="entry name" value="ALIPHATIC AMIDASE EXPRESSION-REGULATING PROTEIN"/>
    <property type="match status" value="1"/>
</dbReference>
<keyword evidence="3" id="KW-1185">Reference proteome</keyword>
<proteinExistence type="predicted"/>
<dbReference type="PANTHER" id="PTHR47628">
    <property type="match status" value="1"/>
</dbReference>
<dbReference type="InterPro" id="IPR028082">
    <property type="entry name" value="Peripla_BP_I"/>
</dbReference>
<dbReference type="STRING" id="1123029.SAMN02745172_04225"/>
<dbReference type="NCBIfam" id="TIGR03407">
    <property type="entry name" value="urea_ABC_UrtA"/>
    <property type="match status" value="1"/>
</dbReference>
<dbReference type="Gene3D" id="3.40.50.2300">
    <property type="match status" value="2"/>
</dbReference>
<dbReference type="Proteomes" id="UP000186406">
    <property type="component" value="Unassembled WGS sequence"/>
</dbReference>
<dbReference type="CDD" id="cd06355">
    <property type="entry name" value="PBP1_FmdD-like"/>
    <property type="match status" value="1"/>
</dbReference>
<dbReference type="EMBL" id="FRXO01000015">
    <property type="protein sequence ID" value="SHO67544.1"/>
    <property type="molecule type" value="Genomic_DNA"/>
</dbReference>
<evidence type="ECO:0000256" key="1">
    <source>
        <dbReference type="SAM" id="MobiDB-lite"/>
    </source>
</evidence>
<gene>
    <name evidence="2" type="ORF">SAMN02745172_04225</name>
</gene>
<reference evidence="2 3" key="1">
    <citation type="submission" date="2016-12" db="EMBL/GenBank/DDBJ databases">
        <authorList>
            <person name="Song W.-J."/>
            <person name="Kurnit D.M."/>
        </authorList>
    </citation>
    <scope>NUCLEOTIDE SEQUENCE [LARGE SCALE GENOMIC DNA]</scope>
    <source>
        <strain evidence="2 3">DSM 19599</strain>
    </source>
</reference>
<dbReference type="InterPro" id="IPR017777">
    <property type="entry name" value="ABC_urea-bd_UrtA"/>
</dbReference>
<evidence type="ECO:0000313" key="3">
    <source>
        <dbReference type="Proteomes" id="UP000186406"/>
    </source>
</evidence>
<protein>
    <submittedName>
        <fullName evidence="2">Urea transport system substrate-binding protein</fullName>
    </submittedName>
</protein>
<dbReference type="FunFam" id="3.40.50.2300:FF:000097">
    <property type="entry name" value="Branched-chain amino acid ABC transporter substrate-binding protein"/>
    <property type="match status" value="1"/>
</dbReference>
<dbReference type="Pfam" id="PF13433">
    <property type="entry name" value="Peripla_BP_5"/>
    <property type="match status" value="1"/>
</dbReference>
<organism evidence="2 3">
    <name type="scientific">Pseudoxanthobacter soli DSM 19599</name>
    <dbReference type="NCBI Taxonomy" id="1123029"/>
    <lineage>
        <taxon>Bacteria</taxon>
        <taxon>Pseudomonadati</taxon>
        <taxon>Pseudomonadota</taxon>
        <taxon>Alphaproteobacteria</taxon>
        <taxon>Hyphomicrobiales</taxon>
        <taxon>Segnochrobactraceae</taxon>
        <taxon>Pseudoxanthobacter</taxon>
    </lineage>
</organism>
<feature type="region of interest" description="Disordered" evidence="1">
    <location>
        <begin position="1"/>
        <end position="20"/>
    </location>
</feature>
<dbReference type="AlphaFoldDB" id="A0A1M7ZRL0"/>